<dbReference type="AlphaFoldDB" id="A0AAU8LYK5"/>
<reference evidence="1" key="2">
    <citation type="submission" date="2024-06" db="EMBL/GenBank/DDBJ databases">
        <authorList>
            <person name="Plum-Jensen L.E."/>
            <person name="Schramm A."/>
            <person name="Marshall I.P.G."/>
        </authorList>
    </citation>
    <scope>NUCLEOTIDE SEQUENCE</scope>
    <source>
        <strain evidence="1">Rat1</strain>
    </source>
</reference>
<reference evidence="1" key="1">
    <citation type="journal article" date="2024" name="Syst. Appl. Microbiol.">
        <title>First single-strain enrichments of Electrothrix cable bacteria, description of E. aestuarii sp. nov. and E. rattekaaiensis sp. nov., and proposal of a cable bacteria taxonomy following the rules of the SeqCode.</title>
        <authorList>
            <person name="Plum-Jensen L.E."/>
            <person name="Schramm A."/>
            <person name="Marshall I.P.G."/>
        </authorList>
    </citation>
    <scope>NUCLEOTIDE SEQUENCE</scope>
    <source>
        <strain evidence="1">Rat1</strain>
    </source>
</reference>
<dbReference type="InterPro" id="IPR041881">
    <property type="entry name" value="PqqD_sf"/>
</dbReference>
<protein>
    <submittedName>
        <fullName evidence="1">PqqD family protein</fullName>
    </submittedName>
</protein>
<dbReference type="InterPro" id="IPR008792">
    <property type="entry name" value="PQQD"/>
</dbReference>
<accession>A0AAU8LYK5</accession>
<sequence>MDIQLTSVLRQAENIVTRTVMGETLLVPISGDLASMDELYTLNDAGSYIWQALNGENSLAEIHEQMKEEYEAPSEIIESDLLEIVRDFADAGLIVAET</sequence>
<proteinExistence type="predicted"/>
<evidence type="ECO:0000313" key="1">
    <source>
        <dbReference type="EMBL" id="XCN73969.1"/>
    </source>
</evidence>
<dbReference type="EMBL" id="CP159373">
    <property type="protein sequence ID" value="XCN73969.1"/>
    <property type="molecule type" value="Genomic_DNA"/>
</dbReference>
<dbReference type="KEGG" id="eaj:Q3M24_04215"/>
<dbReference type="Pfam" id="PF05402">
    <property type="entry name" value="PqqD"/>
    <property type="match status" value="1"/>
</dbReference>
<organism evidence="1">
    <name type="scientific">Candidatus Electrothrix aestuarii</name>
    <dbReference type="NCBI Taxonomy" id="3062594"/>
    <lineage>
        <taxon>Bacteria</taxon>
        <taxon>Pseudomonadati</taxon>
        <taxon>Thermodesulfobacteriota</taxon>
        <taxon>Desulfobulbia</taxon>
        <taxon>Desulfobulbales</taxon>
        <taxon>Desulfobulbaceae</taxon>
        <taxon>Candidatus Electrothrix</taxon>
    </lineage>
</organism>
<name>A0AAU8LYK5_9BACT</name>
<dbReference type="Gene3D" id="1.10.10.1150">
    <property type="entry name" value="Coenzyme PQQ synthesis protein D (PqqD)"/>
    <property type="match status" value="1"/>
</dbReference>
<gene>
    <name evidence="1" type="ORF">Q3M24_04215</name>
</gene>